<dbReference type="InterPro" id="IPR020574">
    <property type="entry name" value="Ribosomal_uS9_CS"/>
</dbReference>
<evidence type="ECO:0000256" key="6">
    <source>
        <dbReference type="RuleBase" id="RU003815"/>
    </source>
</evidence>
<dbReference type="InterPro" id="IPR014721">
    <property type="entry name" value="Ribsml_uS5_D2-typ_fold_subgr"/>
</dbReference>
<dbReference type="GO" id="GO:0003735">
    <property type="term" value="F:structural constituent of ribosome"/>
    <property type="evidence" value="ECO:0007669"/>
    <property type="project" value="InterPro"/>
</dbReference>
<comment type="similarity">
    <text evidence="1 6">Belongs to the universal ribosomal protein uS9 family.</text>
</comment>
<dbReference type="SUPFAM" id="SSF54211">
    <property type="entry name" value="Ribosomal protein S5 domain 2-like"/>
    <property type="match status" value="1"/>
</dbReference>
<evidence type="ECO:0000313" key="8">
    <source>
        <dbReference type="EMBL" id="AOP19229.1"/>
    </source>
</evidence>
<keyword evidence="8" id="KW-0934">Plastid</keyword>
<protein>
    <recommendedName>
        <fullName evidence="4">Small ribosomal subunit protein uS9c</fullName>
    </recommendedName>
    <alternativeName>
        <fullName evidence="5">30S ribosomal protein S9, chloroplastic</fullName>
    </alternativeName>
</protein>
<evidence type="ECO:0000256" key="5">
    <source>
        <dbReference type="ARBA" id="ARBA00035437"/>
    </source>
</evidence>
<feature type="region of interest" description="Disordered" evidence="7">
    <location>
        <begin position="80"/>
        <end position="102"/>
    </location>
</feature>
<dbReference type="Gene3D" id="3.30.230.10">
    <property type="match status" value="1"/>
</dbReference>
<gene>
    <name evidence="8" type="primary">rps9</name>
</gene>
<reference evidence="8" key="2">
    <citation type="submission" date="2016-08" db="EMBL/GenBank/DDBJ databases">
        <authorList>
            <person name="Seilhamer J.J."/>
        </authorList>
    </citation>
    <scope>NUCLEOTIDE SEQUENCE</scope>
</reference>
<evidence type="ECO:0000256" key="3">
    <source>
        <dbReference type="ARBA" id="ARBA00023274"/>
    </source>
</evidence>
<keyword evidence="3 6" id="KW-0687">Ribonucleoprotein</keyword>
<accession>A0A1C9JBJ9</accession>
<sequence length="176" mass="19962">MNNYLAIGRRKSAGAQVSIYLRVEPERQVRLSQTKTRPDAPFLINKKTIDEYFQNDTNSIEAILFFTTFLPSASEFRAEQELARPDAQADSGWPDRRGEGPEGKGGFEIQCFVSGGGLTAQKEAICLALARAICKMDQKFRPILKKKAFLTQDSRIKERRKYGLKKARKAPQFSKR</sequence>
<dbReference type="PANTHER" id="PTHR21569:SF1">
    <property type="entry name" value="SMALL RIBOSOMAL SUBUNIT PROTEIN US9M"/>
    <property type="match status" value="1"/>
</dbReference>
<dbReference type="RefSeq" id="YP_009306325.1">
    <property type="nucleotide sequence ID" value="NC_031368.1"/>
</dbReference>
<proteinExistence type="inferred from homology"/>
<reference evidence="8" key="1">
    <citation type="journal article" date="2016" name="Genome Biol. Evol.">
        <title>Evolutionary Dynamics of Chloroplast Genomes in Low Light: A Case Study of the Endolithic Green Alga Ostreobium quekettii.</title>
        <authorList>
            <person name="R Marcelino V."/>
            <person name="Cremen M.C."/>
            <person name="Jackson C.J."/>
            <person name="Larkum A.A."/>
            <person name="Verbruggen H."/>
        </authorList>
    </citation>
    <scope>NUCLEOTIDE SEQUENCE</scope>
</reference>
<geneLocation type="chloroplast" evidence="8"/>
<organism evidence="8">
    <name type="scientific">Caulerpa cliftonii</name>
    <dbReference type="NCBI Taxonomy" id="1004391"/>
    <lineage>
        <taxon>Eukaryota</taxon>
        <taxon>Viridiplantae</taxon>
        <taxon>Chlorophyta</taxon>
        <taxon>core chlorophytes</taxon>
        <taxon>Ulvophyceae</taxon>
        <taxon>TCBD clade</taxon>
        <taxon>Bryopsidales</taxon>
        <taxon>Halimedineae</taxon>
        <taxon>Caulerpaceae</taxon>
        <taxon>Caulerpa</taxon>
    </lineage>
</organism>
<dbReference type="GeneID" id="29288726"/>
<keyword evidence="8" id="KW-0150">Chloroplast</keyword>
<dbReference type="GO" id="GO:0006412">
    <property type="term" value="P:translation"/>
    <property type="evidence" value="ECO:0007669"/>
    <property type="project" value="InterPro"/>
</dbReference>
<name>A0A1C9JBJ9_9CHLO</name>
<dbReference type="EMBL" id="KX808498">
    <property type="protein sequence ID" value="AOP19229.1"/>
    <property type="molecule type" value="Genomic_DNA"/>
</dbReference>
<dbReference type="Pfam" id="PF00380">
    <property type="entry name" value="Ribosomal_S9"/>
    <property type="match status" value="1"/>
</dbReference>
<dbReference type="GO" id="GO:0015935">
    <property type="term" value="C:small ribosomal subunit"/>
    <property type="evidence" value="ECO:0007669"/>
    <property type="project" value="TreeGrafter"/>
</dbReference>
<dbReference type="PROSITE" id="PS00360">
    <property type="entry name" value="RIBOSOMAL_S9"/>
    <property type="match status" value="1"/>
</dbReference>
<dbReference type="InterPro" id="IPR020568">
    <property type="entry name" value="Ribosomal_Su5_D2-typ_SF"/>
</dbReference>
<evidence type="ECO:0000256" key="7">
    <source>
        <dbReference type="SAM" id="MobiDB-lite"/>
    </source>
</evidence>
<dbReference type="InterPro" id="IPR000754">
    <property type="entry name" value="Ribosomal_uS9"/>
</dbReference>
<dbReference type="GO" id="GO:0003723">
    <property type="term" value="F:RNA binding"/>
    <property type="evidence" value="ECO:0007669"/>
    <property type="project" value="TreeGrafter"/>
</dbReference>
<dbReference type="PANTHER" id="PTHR21569">
    <property type="entry name" value="RIBOSOMAL PROTEIN S9"/>
    <property type="match status" value="1"/>
</dbReference>
<evidence type="ECO:0000256" key="4">
    <source>
        <dbReference type="ARBA" id="ARBA00035152"/>
    </source>
</evidence>
<evidence type="ECO:0000256" key="2">
    <source>
        <dbReference type="ARBA" id="ARBA00022980"/>
    </source>
</evidence>
<keyword evidence="2 6" id="KW-0689">Ribosomal protein</keyword>
<evidence type="ECO:0000256" key="1">
    <source>
        <dbReference type="ARBA" id="ARBA00005251"/>
    </source>
</evidence>
<feature type="compositionally biased region" description="Basic and acidic residues" evidence="7">
    <location>
        <begin position="93"/>
        <end position="102"/>
    </location>
</feature>
<dbReference type="AlphaFoldDB" id="A0A1C9JBJ9"/>